<evidence type="ECO:0000256" key="2">
    <source>
        <dbReference type="SAM" id="Phobius"/>
    </source>
</evidence>
<sequence length="127" mass="14503">MGCRHVARSTGFVLLRLFLSSGSWYYSVLVWTLSAATLCDWNIYRGSKWSAGCDFFHVPCVYFTLVDTRYPILRLVVKSEGLKYVPRHSRKLIGKGCSALGDNRQGKEKVHHEREPMHGIQRATRGL</sequence>
<keyword evidence="2" id="KW-1133">Transmembrane helix</keyword>
<evidence type="ECO:0000313" key="3">
    <source>
        <dbReference type="EMBL" id="KAK4219943.1"/>
    </source>
</evidence>
<accession>A0AAN6YK77</accession>
<keyword evidence="4" id="KW-1185">Reference proteome</keyword>
<keyword evidence="2" id="KW-0472">Membrane</keyword>
<dbReference type="Proteomes" id="UP001301769">
    <property type="component" value="Unassembled WGS sequence"/>
</dbReference>
<feature type="compositionally biased region" description="Basic and acidic residues" evidence="1">
    <location>
        <begin position="104"/>
        <end position="117"/>
    </location>
</feature>
<dbReference type="EMBL" id="MU858046">
    <property type="protein sequence ID" value="KAK4219943.1"/>
    <property type="molecule type" value="Genomic_DNA"/>
</dbReference>
<proteinExistence type="predicted"/>
<comment type="caution">
    <text evidence="3">The sequence shown here is derived from an EMBL/GenBank/DDBJ whole genome shotgun (WGS) entry which is preliminary data.</text>
</comment>
<gene>
    <name evidence="3" type="ORF">QBC37DRAFT_74595</name>
</gene>
<protein>
    <submittedName>
        <fullName evidence="3">Uncharacterized protein</fullName>
    </submittedName>
</protein>
<evidence type="ECO:0000313" key="4">
    <source>
        <dbReference type="Proteomes" id="UP001301769"/>
    </source>
</evidence>
<keyword evidence="2" id="KW-0812">Transmembrane</keyword>
<feature type="region of interest" description="Disordered" evidence="1">
    <location>
        <begin position="102"/>
        <end position="127"/>
    </location>
</feature>
<reference evidence="3" key="2">
    <citation type="submission" date="2023-05" db="EMBL/GenBank/DDBJ databases">
        <authorList>
            <consortium name="Lawrence Berkeley National Laboratory"/>
            <person name="Steindorff A."/>
            <person name="Hensen N."/>
            <person name="Bonometti L."/>
            <person name="Westerberg I."/>
            <person name="Brannstrom I.O."/>
            <person name="Guillou S."/>
            <person name="Cros-Aarteil S."/>
            <person name="Calhoun S."/>
            <person name="Haridas S."/>
            <person name="Kuo A."/>
            <person name="Mondo S."/>
            <person name="Pangilinan J."/>
            <person name="Riley R."/>
            <person name="Labutti K."/>
            <person name="Andreopoulos B."/>
            <person name="Lipzen A."/>
            <person name="Chen C."/>
            <person name="Yanf M."/>
            <person name="Daum C."/>
            <person name="Ng V."/>
            <person name="Clum A."/>
            <person name="Ohm R."/>
            <person name="Martin F."/>
            <person name="Silar P."/>
            <person name="Natvig D."/>
            <person name="Lalanne C."/>
            <person name="Gautier V."/>
            <person name="Ament-Velasquez S.L."/>
            <person name="Kruys A."/>
            <person name="Hutchinson M.I."/>
            <person name="Powell A.J."/>
            <person name="Barry K."/>
            <person name="Miller A.N."/>
            <person name="Grigoriev I.V."/>
            <person name="Debuchy R."/>
            <person name="Gladieux P."/>
            <person name="Thoren M.H."/>
            <person name="Johannesson H."/>
        </authorList>
    </citation>
    <scope>NUCLEOTIDE SEQUENCE</scope>
    <source>
        <strain evidence="3">PSN293</strain>
    </source>
</reference>
<evidence type="ECO:0000256" key="1">
    <source>
        <dbReference type="SAM" id="MobiDB-lite"/>
    </source>
</evidence>
<reference evidence="3" key="1">
    <citation type="journal article" date="2023" name="Mol. Phylogenet. Evol.">
        <title>Genome-scale phylogeny and comparative genomics of the fungal order Sordariales.</title>
        <authorList>
            <person name="Hensen N."/>
            <person name="Bonometti L."/>
            <person name="Westerberg I."/>
            <person name="Brannstrom I.O."/>
            <person name="Guillou S."/>
            <person name="Cros-Aarteil S."/>
            <person name="Calhoun S."/>
            <person name="Haridas S."/>
            <person name="Kuo A."/>
            <person name="Mondo S."/>
            <person name="Pangilinan J."/>
            <person name="Riley R."/>
            <person name="LaButti K."/>
            <person name="Andreopoulos B."/>
            <person name="Lipzen A."/>
            <person name="Chen C."/>
            <person name="Yan M."/>
            <person name="Daum C."/>
            <person name="Ng V."/>
            <person name="Clum A."/>
            <person name="Steindorff A."/>
            <person name="Ohm R.A."/>
            <person name="Martin F."/>
            <person name="Silar P."/>
            <person name="Natvig D.O."/>
            <person name="Lalanne C."/>
            <person name="Gautier V."/>
            <person name="Ament-Velasquez S.L."/>
            <person name="Kruys A."/>
            <person name="Hutchinson M.I."/>
            <person name="Powell A.J."/>
            <person name="Barry K."/>
            <person name="Miller A.N."/>
            <person name="Grigoriev I.V."/>
            <person name="Debuchy R."/>
            <person name="Gladieux P."/>
            <person name="Hiltunen Thoren M."/>
            <person name="Johannesson H."/>
        </authorList>
    </citation>
    <scope>NUCLEOTIDE SEQUENCE</scope>
    <source>
        <strain evidence="3">PSN293</strain>
    </source>
</reference>
<name>A0AAN6YK77_9PEZI</name>
<organism evidence="3 4">
    <name type="scientific">Rhypophila decipiens</name>
    <dbReference type="NCBI Taxonomy" id="261697"/>
    <lineage>
        <taxon>Eukaryota</taxon>
        <taxon>Fungi</taxon>
        <taxon>Dikarya</taxon>
        <taxon>Ascomycota</taxon>
        <taxon>Pezizomycotina</taxon>
        <taxon>Sordariomycetes</taxon>
        <taxon>Sordariomycetidae</taxon>
        <taxon>Sordariales</taxon>
        <taxon>Naviculisporaceae</taxon>
        <taxon>Rhypophila</taxon>
    </lineage>
</organism>
<dbReference type="AlphaFoldDB" id="A0AAN6YK77"/>
<feature type="transmembrane region" description="Helical" evidence="2">
    <location>
        <begin position="24"/>
        <end position="44"/>
    </location>
</feature>